<reference evidence="5 6" key="1">
    <citation type="submission" date="2018-04" db="EMBL/GenBank/DDBJ databases">
        <title>Novel Campyloabacter and Helicobacter Species and Strains.</title>
        <authorList>
            <person name="Mannion A.J."/>
            <person name="Shen Z."/>
            <person name="Fox J.G."/>
        </authorList>
    </citation>
    <scope>NUCLEOTIDE SEQUENCE [LARGE SCALE GENOMIC DNA]</scope>
    <source>
        <strain evidence="5 6">MIT 12-6600</strain>
    </source>
</reference>
<feature type="domain" description="Transglycosylase SLT" evidence="3">
    <location>
        <begin position="265"/>
        <end position="390"/>
    </location>
</feature>
<comment type="caution">
    <text evidence="5">The sequence shown here is derived from an EMBL/GenBank/DDBJ whole genome shotgun (WGS) entry which is preliminary data.</text>
</comment>
<proteinExistence type="inferred from homology"/>
<feature type="domain" description="Murein transglycosylase-C N-terminal" evidence="4">
    <location>
        <begin position="110"/>
        <end position="256"/>
    </location>
</feature>
<name>A0A3D8IQC4_9HELI</name>
<evidence type="ECO:0000313" key="6">
    <source>
        <dbReference type="Proteomes" id="UP000256514"/>
    </source>
</evidence>
<protein>
    <submittedName>
        <fullName evidence="5">DUF3393 domain-containing protein</fullName>
    </submittedName>
</protein>
<dbReference type="PANTHER" id="PTHR37423">
    <property type="entry name" value="SOLUBLE LYTIC MUREIN TRANSGLYCOSYLASE-RELATED"/>
    <property type="match status" value="1"/>
</dbReference>
<feature type="signal peptide" evidence="2">
    <location>
        <begin position="1"/>
        <end position="17"/>
    </location>
</feature>
<dbReference type="InterPro" id="IPR024570">
    <property type="entry name" value="Murein_transglycosylaseC_N"/>
</dbReference>
<dbReference type="Proteomes" id="UP000256514">
    <property type="component" value="Unassembled WGS sequence"/>
</dbReference>
<keyword evidence="2" id="KW-0732">Signal</keyword>
<dbReference type="Gene3D" id="1.10.530.10">
    <property type="match status" value="1"/>
</dbReference>
<dbReference type="GO" id="GO:0008933">
    <property type="term" value="F:peptidoglycan lytic transglycosylase activity"/>
    <property type="evidence" value="ECO:0007669"/>
    <property type="project" value="InterPro"/>
</dbReference>
<dbReference type="EMBL" id="NXLT01000003">
    <property type="protein sequence ID" value="RDU67392.1"/>
    <property type="molecule type" value="Genomic_DNA"/>
</dbReference>
<gene>
    <name evidence="5" type="ORF">CQA54_05325</name>
</gene>
<dbReference type="InterPro" id="IPR023346">
    <property type="entry name" value="Lysozyme-like_dom_sf"/>
</dbReference>
<evidence type="ECO:0000256" key="2">
    <source>
        <dbReference type="SAM" id="SignalP"/>
    </source>
</evidence>
<evidence type="ECO:0000256" key="1">
    <source>
        <dbReference type="ARBA" id="ARBA00007734"/>
    </source>
</evidence>
<comment type="similarity">
    <text evidence="1">Belongs to the transglycosylase Slt family.</text>
</comment>
<dbReference type="InterPro" id="IPR008258">
    <property type="entry name" value="Transglycosylase_SLT_dom_1"/>
</dbReference>
<keyword evidence="6" id="KW-1185">Reference proteome</keyword>
<dbReference type="InterPro" id="IPR000189">
    <property type="entry name" value="Transglyc_AS"/>
</dbReference>
<dbReference type="PANTHER" id="PTHR37423:SF2">
    <property type="entry name" value="MEMBRANE-BOUND LYTIC MUREIN TRANSGLYCOSYLASE C"/>
    <property type="match status" value="1"/>
</dbReference>
<dbReference type="AlphaFoldDB" id="A0A3D8IQC4"/>
<feature type="chain" id="PRO_5017795510" evidence="2">
    <location>
        <begin position="18"/>
        <end position="429"/>
    </location>
</feature>
<dbReference type="GO" id="GO:0000270">
    <property type="term" value="P:peptidoglycan metabolic process"/>
    <property type="evidence" value="ECO:0007669"/>
    <property type="project" value="InterPro"/>
</dbReference>
<evidence type="ECO:0000313" key="5">
    <source>
        <dbReference type="EMBL" id="RDU67392.1"/>
    </source>
</evidence>
<dbReference type="RefSeq" id="WP_115571102.1">
    <property type="nucleotide sequence ID" value="NZ_NXLT01000003.1"/>
</dbReference>
<dbReference type="Pfam" id="PF11873">
    <property type="entry name" value="Mltc_N"/>
    <property type="match status" value="1"/>
</dbReference>
<dbReference type="SUPFAM" id="SSF53955">
    <property type="entry name" value="Lysozyme-like"/>
    <property type="match status" value="1"/>
</dbReference>
<sequence>MKYLSFSACLCILYAFSGCKIDTNNATLTRYTLMDGADSKMWASYEDDIRTTKKPKRTLSGNANTSFFGRDSLLAQSDLALESELHNNSDFSNQANENLKKAHKAHRQELMNLSGNISKNWGESEFEVSDTSRLVKYSDHYLSRSSIDFTSGKIRVETIDTSNPTNALENAITKALLTPKDPRGMDLYSDSEVKFDGKPFLAGLVKDDEGQDILYEWRAKRYAQYLVQNKLQTRTDSSGHKVYYVDLQMSDDYQKLAGNSYQAIAQRYAKEFGLDPALVMAIIHTESNFNPYAMSHVPAYGLMQIVPSTAGADSHKLITGNAGVPTKTMLFTPETNIRYGSAYLHILFTRYLQGISDPKSQEYCVIAAYNTGSGNVLRAFHSDRKQAISVINSLSSDQVYKRLTTKLSQDEARRYVQKVTNFKRQYVGL</sequence>
<evidence type="ECO:0000259" key="4">
    <source>
        <dbReference type="Pfam" id="PF11873"/>
    </source>
</evidence>
<dbReference type="OrthoDB" id="9781970at2"/>
<dbReference type="Pfam" id="PF01464">
    <property type="entry name" value="SLT"/>
    <property type="match status" value="1"/>
</dbReference>
<accession>A0A3D8IQC4</accession>
<dbReference type="PROSITE" id="PS00922">
    <property type="entry name" value="TRANSGLYCOSYLASE"/>
    <property type="match status" value="1"/>
</dbReference>
<evidence type="ECO:0000259" key="3">
    <source>
        <dbReference type="Pfam" id="PF01464"/>
    </source>
</evidence>
<dbReference type="GO" id="GO:0016020">
    <property type="term" value="C:membrane"/>
    <property type="evidence" value="ECO:0007669"/>
    <property type="project" value="InterPro"/>
</dbReference>
<dbReference type="CDD" id="cd16893">
    <property type="entry name" value="LT_MltC_MltE"/>
    <property type="match status" value="1"/>
</dbReference>
<organism evidence="5 6">
    <name type="scientific">Helicobacter equorum</name>
    <dbReference type="NCBI Taxonomy" id="361872"/>
    <lineage>
        <taxon>Bacteria</taxon>
        <taxon>Pseudomonadati</taxon>
        <taxon>Campylobacterota</taxon>
        <taxon>Epsilonproteobacteria</taxon>
        <taxon>Campylobacterales</taxon>
        <taxon>Helicobacteraceae</taxon>
        <taxon>Helicobacter</taxon>
    </lineage>
</organism>
<dbReference type="PROSITE" id="PS51257">
    <property type="entry name" value="PROKAR_LIPOPROTEIN"/>
    <property type="match status" value="1"/>
</dbReference>